<dbReference type="EMBL" id="DS268415">
    <property type="protein sequence ID" value="EFP10925.1"/>
    <property type="molecule type" value="Genomic_DNA"/>
</dbReference>
<keyword evidence="2 5" id="KW-0862">Zinc</keyword>
<dbReference type="STRING" id="31234.E3LUP2"/>
<dbReference type="PROSITE" id="PS40000">
    <property type="entry name" value="DM_1"/>
    <property type="match status" value="1"/>
</dbReference>
<dbReference type="AlphaFoldDB" id="E3LUP2"/>
<dbReference type="SUPFAM" id="SSF82927">
    <property type="entry name" value="Cysteine-rich DNA binding domain, (DM domain)"/>
    <property type="match status" value="1"/>
</dbReference>
<dbReference type="InterPro" id="IPR026607">
    <property type="entry name" value="DMRT"/>
</dbReference>
<dbReference type="PANTHER" id="PTHR12322:SF53">
    <property type="entry name" value="DOUBLESEX-MAB RELATED 11E"/>
    <property type="match status" value="1"/>
</dbReference>
<keyword evidence="4 5" id="KW-0539">Nucleus</keyword>
<dbReference type="eggNOG" id="KOG3815">
    <property type="taxonomic scope" value="Eukaryota"/>
</dbReference>
<evidence type="ECO:0000256" key="6">
    <source>
        <dbReference type="SAM" id="MobiDB-lite"/>
    </source>
</evidence>
<dbReference type="GO" id="GO:0000978">
    <property type="term" value="F:RNA polymerase II cis-regulatory region sequence-specific DNA binding"/>
    <property type="evidence" value="ECO:0007669"/>
    <property type="project" value="TreeGrafter"/>
</dbReference>
<protein>
    <submittedName>
        <fullName evidence="8">CRE-DMD-7 protein</fullName>
    </submittedName>
</protein>
<dbReference type="GO" id="GO:0046872">
    <property type="term" value="F:metal ion binding"/>
    <property type="evidence" value="ECO:0007669"/>
    <property type="project" value="UniProtKB-KW"/>
</dbReference>
<dbReference type="InterPro" id="IPR036407">
    <property type="entry name" value="DM_DNA-bd_sf"/>
</dbReference>
<evidence type="ECO:0000313" key="8">
    <source>
        <dbReference type="EMBL" id="EFP10925.1"/>
    </source>
</evidence>
<dbReference type="SMART" id="SM00301">
    <property type="entry name" value="DM"/>
    <property type="match status" value="1"/>
</dbReference>
<dbReference type="FunCoup" id="E3LUP2">
    <property type="interactions" value="256"/>
</dbReference>
<keyword evidence="1 5" id="KW-0479">Metal-binding</keyword>
<keyword evidence="3 5" id="KW-0238">DNA-binding</keyword>
<gene>
    <name evidence="8" type="primary">Cre-dmd-7</name>
    <name evidence="8" type="ORF">CRE_30862</name>
</gene>
<evidence type="ECO:0000256" key="3">
    <source>
        <dbReference type="ARBA" id="ARBA00023125"/>
    </source>
</evidence>
<evidence type="ECO:0000259" key="7">
    <source>
        <dbReference type="PROSITE" id="PS50809"/>
    </source>
</evidence>
<dbReference type="Proteomes" id="UP000008281">
    <property type="component" value="Unassembled WGS sequence"/>
</dbReference>
<dbReference type="PROSITE" id="PS50809">
    <property type="entry name" value="DM_2"/>
    <property type="match status" value="1"/>
</dbReference>
<reference evidence="8" key="1">
    <citation type="submission" date="2007-07" db="EMBL/GenBank/DDBJ databases">
        <title>PCAP assembly of the Caenorhabditis remanei genome.</title>
        <authorList>
            <consortium name="The Caenorhabditis remanei Sequencing Consortium"/>
            <person name="Wilson R.K."/>
        </authorList>
    </citation>
    <scope>NUCLEOTIDE SEQUENCE [LARGE SCALE GENOMIC DNA]</scope>
    <source>
        <strain evidence="8">PB4641</strain>
    </source>
</reference>
<feature type="region of interest" description="Disordered" evidence="6">
    <location>
        <begin position="179"/>
        <end position="218"/>
    </location>
</feature>
<feature type="DNA-binding region" description="DM" evidence="5">
    <location>
        <begin position="59"/>
        <end position="102"/>
    </location>
</feature>
<accession>E3LUP2</accession>
<organism evidence="9">
    <name type="scientific">Caenorhabditis remanei</name>
    <name type="common">Caenorhabditis vulgaris</name>
    <dbReference type="NCBI Taxonomy" id="31234"/>
    <lineage>
        <taxon>Eukaryota</taxon>
        <taxon>Metazoa</taxon>
        <taxon>Ecdysozoa</taxon>
        <taxon>Nematoda</taxon>
        <taxon>Chromadorea</taxon>
        <taxon>Rhabditida</taxon>
        <taxon>Rhabditina</taxon>
        <taxon>Rhabditomorpha</taxon>
        <taxon>Rhabditoidea</taxon>
        <taxon>Rhabditidae</taxon>
        <taxon>Peloderinae</taxon>
        <taxon>Caenorhabditis</taxon>
    </lineage>
</organism>
<comment type="subcellular location">
    <subcellularLocation>
        <location evidence="5">Nucleus</location>
    </subcellularLocation>
</comment>
<evidence type="ECO:0000313" key="9">
    <source>
        <dbReference type="Proteomes" id="UP000008281"/>
    </source>
</evidence>
<evidence type="ECO:0000256" key="4">
    <source>
        <dbReference type="ARBA" id="ARBA00023242"/>
    </source>
</evidence>
<dbReference type="OMA" id="ASRCPFN"/>
<dbReference type="HOGENOM" id="CLU_612980_0_0_1"/>
<keyword evidence="9" id="KW-1185">Reference proteome</keyword>
<evidence type="ECO:0000256" key="5">
    <source>
        <dbReference type="PROSITE-ProRule" id="PRU00070"/>
    </source>
</evidence>
<dbReference type="Gene3D" id="4.10.1040.10">
    <property type="entry name" value="DM DNA-binding domain"/>
    <property type="match status" value="1"/>
</dbReference>
<dbReference type="Pfam" id="PF00751">
    <property type="entry name" value="DM"/>
    <property type="match status" value="1"/>
</dbReference>
<sequence length="461" mass="49931">MSEIVATLPQGTQVVLEAQLLTSDVDHTIEEVRQEVFQRQIGGLTCGGASRSSNRTLFCRKCEGHGQQVVLKGHASRCPFNNCSCKTCTNVMSMRANAIIRRYRTRTLEGGLVLKPVHFKNGNTRLRVFPKNIDGNIHSCFLHFVLIISFSEKDAVTIHFNNKNGSNGQNQGDMQMDVGAYQQNSPPATAIPDSGNSQNPFAVKRSQSDQELDRKNGGTPTIVEQARQVQQALGQPTFGLETSPPPPVSNGAQQPPPLNLLADLSLLTPEAITAIKNLFSGQLQSNETVPTTAPTPTIFDNSSLFSSFTMPNGCTYTSASLNGNSMMMTPEVHTSSSNGMFSFDDIERKVSDTSSIINPAVSQLDNLNIAVTVNSPTFVTETAPNLTPQMFNASCSLNSNGDQSPPEIKLKDMIHESLGQQNLLISSDAPSRNHPNFQMFLDCVCSLEKTMLFAGGAIMSA</sequence>
<feature type="domain" description="DM" evidence="7">
    <location>
        <begin position="59"/>
        <end position="102"/>
    </location>
</feature>
<dbReference type="OrthoDB" id="6099493at2759"/>
<name>E3LUP2_CAERE</name>
<feature type="compositionally biased region" description="Basic and acidic residues" evidence="6">
    <location>
        <begin position="206"/>
        <end position="216"/>
    </location>
</feature>
<feature type="region of interest" description="Disordered" evidence="6">
    <location>
        <begin position="236"/>
        <end position="256"/>
    </location>
</feature>
<feature type="compositionally biased region" description="Pro residues" evidence="6">
    <location>
        <begin position="243"/>
        <end position="256"/>
    </location>
</feature>
<dbReference type="InParanoid" id="E3LUP2"/>
<proteinExistence type="predicted"/>
<dbReference type="GO" id="GO:0007548">
    <property type="term" value="P:sex differentiation"/>
    <property type="evidence" value="ECO:0007669"/>
    <property type="project" value="TreeGrafter"/>
</dbReference>
<dbReference type="GO" id="GO:0005634">
    <property type="term" value="C:nucleus"/>
    <property type="evidence" value="ECO:0007669"/>
    <property type="project" value="UniProtKB-SubCell"/>
</dbReference>
<dbReference type="GO" id="GO:0000981">
    <property type="term" value="F:DNA-binding transcription factor activity, RNA polymerase II-specific"/>
    <property type="evidence" value="ECO:0007669"/>
    <property type="project" value="TreeGrafter"/>
</dbReference>
<dbReference type="InterPro" id="IPR001275">
    <property type="entry name" value="DM_DNA-bd"/>
</dbReference>
<dbReference type="PANTHER" id="PTHR12322">
    <property type="entry name" value="DOUBLESEX AND MAB-3 RELATED TRANSCRIPTION FACTOR DMRT"/>
    <property type="match status" value="1"/>
</dbReference>
<evidence type="ECO:0000256" key="2">
    <source>
        <dbReference type="ARBA" id="ARBA00022833"/>
    </source>
</evidence>
<evidence type="ECO:0000256" key="1">
    <source>
        <dbReference type="ARBA" id="ARBA00022723"/>
    </source>
</evidence>